<evidence type="ECO:0000256" key="3">
    <source>
        <dbReference type="ARBA" id="ARBA00022475"/>
    </source>
</evidence>
<accession>A0A347ZUS7</accession>
<name>A0A347ZUS7_9CHLR</name>
<dbReference type="InterPro" id="IPR035906">
    <property type="entry name" value="MetI-like_sf"/>
</dbReference>
<reference evidence="9 10" key="1">
    <citation type="submission" date="2018-08" db="EMBL/GenBank/DDBJ databases">
        <title>Genomic Encyclopedia of Type Strains, Phase IV (KMG-IV): sequencing the most valuable type-strain genomes for metagenomic binning, comparative biology and taxonomic classification.</title>
        <authorList>
            <person name="Goeker M."/>
        </authorList>
    </citation>
    <scope>NUCLEOTIDE SEQUENCE [LARGE SCALE GENOMIC DNA]</scope>
    <source>
        <strain evidence="9 10">DSM 23923</strain>
    </source>
</reference>
<comment type="caution">
    <text evidence="9">The sequence shown here is derived from an EMBL/GenBank/DDBJ whole genome shotgun (WGS) entry which is preliminary data.</text>
</comment>
<feature type="transmembrane region" description="Helical" evidence="7">
    <location>
        <begin position="25"/>
        <end position="44"/>
    </location>
</feature>
<evidence type="ECO:0000313" key="10">
    <source>
        <dbReference type="Proteomes" id="UP000256388"/>
    </source>
</evidence>
<feature type="transmembrane region" description="Helical" evidence="7">
    <location>
        <begin position="95"/>
        <end position="116"/>
    </location>
</feature>
<keyword evidence="3" id="KW-1003">Cell membrane</keyword>
<dbReference type="EMBL" id="QUMS01000001">
    <property type="protein sequence ID" value="REG10357.1"/>
    <property type="molecule type" value="Genomic_DNA"/>
</dbReference>
<evidence type="ECO:0000256" key="7">
    <source>
        <dbReference type="RuleBase" id="RU363032"/>
    </source>
</evidence>
<dbReference type="AlphaFoldDB" id="A0A347ZUS7"/>
<dbReference type="SUPFAM" id="SSF161098">
    <property type="entry name" value="MetI-like"/>
    <property type="match status" value="1"/>
</dbReference>
<comment type="similarity">
    <text evidence="7">Belongs to the binding-protein-dependent transport system permease family.</text>
</comment>
<dbReference type="CDD" id="cd06261">
    <property type="entry name" value="TM_PBP2"/>
    <property type="match status" value="1"/>
</dbReference>
<evidence type="ECO:0000256" key="2">
    <source>
        <dbReference type="ARBA" id="ARBA00022448"/>
    </source>
</evidence>
<evidence type="ECO:0000256" key="6">
    <source>
        <dbReference type="ARBA" id="ARBA00023136"/>
    </source>
</evidence>
<evidence type="ECO:0000313" key="9">
    <source>
        <dbReference type="EMBL" id="REG10357.1"/>
    </source>
</evidence>
<sequence>MTKTNTHKKQTIFDYLAARFSLKQFIFWIVLIFFLVTILFPFYWMVSSSFKTYAEIGGRAPVYVPSKLRLDAYSELFDPSNPSYQNFGRNIRNSLLVSVPTALIAVILSTLGAYAIARFHFKGKNALLNSVLLIYLFPGVLLIIPLFAMLSHFATLFGFEVQDNLVVLVITYLSQTLPVALYMLTNYFRTIPDEIEQAALIDGCSHMRVITKITIPLSVPALVSVFIYTFMIAWNEFLYAFIFLNSRSLFTMPIQINTIFNDPSPRPHVVMAASTIMTLPIIILFLSLEKFLEKGLVSGGVKG</sequence>
<dbReference type="PANTHER" id="PTHR32243">
    <property type="entry name" value="MALTOSE TRANSPORT SYSTEM PERMEASE-RELATED"/>
    <property type="match status" value="1"/>
</dbReference>
<dbReference type="RefSeq" id="WP_198418352.1">
    <property type="nucleotide sequence ID" value="NZ_AP018437.1"/>
</dbReference>
<keyword evidence="10" id="KW-1185">Reference proteome</keyword>
<evidence type="ECO:0000256" key="4">
    <source>
        <dbReference type="ARBA" id="ARBA00022692"/>
    </source>
</evidence>
<dbReference type="InterPro" id="IPR000515">
    <property type="entry name" value="MetI-like"/>
</dbReference>
<keyword evidence="4 7" id="KW-0812">Transmembrane</keyword>
<feature type="transmembrane region" description="Helical" evidence="7">
    <location>
        <begin position="128"/>
        <end position="153"/>
    </location>
</feature>
<evidence type="ECO:0000259" key="8">
    <source>
        <dbReference type="PROSITE" id="PS50928"/>
    </source>
</evidence>
<keyword evidence="6 7" id="KW-0472">Membrane</keyword>
<dbReference type="InterPro" id="IPR050901">
    <property type="entry name" value="BP-dep_ABC_trans_perm"/>
</dbReference>
<dbReference type="GO" id="GO:0055085">
    <property type="term" value="P:transmembrane transport"/>
    <property type="evidence" value="ECO:0007669"/>
    <property type="project" value="InterPro"/>
</dbReference>
<protein>
    <submittedName>
        <fullName evidence="9">Carbohydrate ABC transporter membrane protein 2 (CUT1 family)</fullName>
    </submittedName>
</protein>
<dbReference type="Pfam" id="PF00528">
    <property type="entry name" value="BPD_transp_1"/>
    <property type="match status" value="1"/>
</dbReference>
<gene>
    <name evidence="9" type="ORF">DFR64_0212</name>
</gene>
<proteinExistence type="inferred from homology"/>
<dbReference type="PROSITE" id="PS50928">
    <property type="entry name" value="ABC_TM1"/>
    <property type="match status" value="1"/>
</dbReference>
<keyword evidence="5 7" id="KW-1133">Transmembrane helix</keyword>
<evidence type="ECO:0000256" key="1">
    <source>
        <dbReference type="ARBA" id="ARBA00004651"/>
    </source>
</evidence>
<feature type="transmembrane region" description="Helical" evidence="7">
    <location>
        <begin position="165"/>
        <end position="188"/>
    </location>
</feature>
<comment type="subcellular location">
    <subcellularLocation>
        <location evidence="1 7">Cell membrane</location>
        <topology evidence="1 7">Multi-pass membrane protein</topology>
    </subcellularLocation>
</comment>
<feature type="domain" description="ABC transmembrane type-1" evidence="8">
    <location>
        <begin position="91"/>
        <end position="288"/>
    </location>
</feature>
<dbReference type="PANTHER" id="PTHR32243:SF18">
    <property type="entry name" value="INNER MEMBRANE ABC TRANSPORTER PERMEASE PROTEIN YCJP"/>
    <property type="match status" value="1"/>
</dbReference>
<keyword evidence="2 7" id="KW-0813">Transport</keyword>
<feature type="transmembrane region" description="Helical" evidence="7">
    <location>
        <begin position="268"/>
        <end position="288"/>
    </location>
</feature>
<evidence type="ECO:0000256" key="5">
    <source>
        <dbReference type="ARBA" id="ARBA00022989"/>
    </source>
</evidence>
<organism evidence="9 10">
    <name type="scientific">Pelolinea submarina</name>
    <dbReference type="NCBI Taxonomy" id="913107"/>
    <lineage>
        <taxon>Bacteria</taxon>
        <taxon>Bacillati</taxon>
        <taxon>Chloroflexota</taxon>
        <taxon>Anaerolineae</taxon>
        <taxon>Anaerolineales</taxon>
        <taxon>Anaerolineaceae</taxon>
        <taxon>Pelolinea</taxon>
    </lineage>
</organism>
<dbReference type="Gene3D" id="1.10.3720.10">
    <property type="entry name" value="MetI-like"/>
    <property type="match status" value="1"/>
</dbReference>
<dbReference type="Proteomes" id="UP000256388">
    <property type="component" value="Unassembled WGS sequence"/>
</dbReference>
<dbReference type="GO" id="GO:0005886">
    <property type="term" value="C:plasma membrane"/>
    <property type="evidence" value="ECO:0007669"/>
    <property type="project" value="UniProtKB-SubCell"/>
</dbReference>